<protein>
    <submittedName>
        <fullName evidence="1">Uncharacterized protein</fullName>
    </submittedName>
</protein>
<gene>
    <name evidence="1" type="ORF">B0H66DRAFT_608624</name>
</gene>
<comment type="caution">
    <text evidence="1">The sequence shown here is derived from an EMBL/GenBank/DDBJ whole genome shotgun (WGS) entry which is preliminary data.</text>
</comment>
<dbReference type="AlphaFoldDB" id="A0AAE0HT37"/>
<accession>A0AAE0HT37</accession>
<name>A0AAE0HT37_9PEZI</name>
<proteinExistence type="predicted"/>
<keyword evidence="2" id="KW-1185">Reference proteome</keyword>
<reference evidence="1" key="2">
    <citation type="submission" date="2023-06" db="EMBL/GenBank/DDBJ databases">
        <authorList>
            <consortium name="Lawrence Berkeley National Laboratory"/>
            <person name="Haridas S."/>
            <person name="Hensen N."/>
            <person name="Bonometti L."/>
            <person name="Westerberg I."/>
            <person name="Brannstrom I.O."/>
            <person name="Guillou S."/>
            <person name="Cros-Aarteil S."/>
            <person name="Calhoun S."/>
            <person name="Kuo A."/>
            <person name="Mondo S."/>
            <person name="Pangilinan J."/>
            <person name="Riley R."/>
            <person name="Labutti K."/>
            <person name="Andreopoulos B."/>
            <person name="Lipzen A."/>
            <person name="Chen C."/>
            <person name="Yanf M."/>
            <person name="Daum C."/>
            <person name="Ng V."/>
            <person name="Clum A."/>
            <person name="Steindorff A."/>
            <person name="Ohm R."/>
            <person name="Martin F."/>
            <person name="Silar P."/>
            <person name="Natvig D."/>
            <person name="Lalanne C."/>
            <person name="Gautier V."/>
            <person name="Ament-Velasquez S.L."/>
            <person name="Kruys A."/>
            <person name="Hutchinson M.I."/>
            <person name="Powell A.J."/>
            <person name="Barry K."/>
            <person name="Miller A.N."/>
            <person name="Grigoriev I.V."/>
            <person name="Debuchy R."/>
            <person name="Gladieux P."/>
            <person name="Thoren M.H."/>
            <person name="Johannesson H."/>
        </authorList>
    </citation>
    <scope>NUCLEOTIDE SEQUENCE</scope>
    <source>
        <strain evidence="1">CBS 118394</strain>
    </source>
</reference>
<evidence type="ECO:0000313" key="1">
    <source>
        <dbReference type="EMBL" id="KAK3312355.1"/>
    </source>
</evidence>
<sequence>MDPLSITASVIALTQAASAQWTDEFLELLEELATLEGVLELTRASVEALQTLRSQNSGRGFAVLQTLQQQLRQCTAEIDELTKRMLAGRKGVDSKDDIAYHA</sequence>
<evidence type="ECO:0000313" key="2">
    <source>
        <dbReference type="Proteomes" id="UP001283341"/>
    </source>
</evidence>
<dbReference type="Proteomes" id="UP001283341">
    <property type="component" value="Unassembled WGS sequence"/>
</dbReference>
<organism evidence="1 2">
    <name type="scientific">Apodospora peruviana</name>
    <dbReference type="NCBI Taxonomy" id="516989"/>
    <lineage>
        <taxon>Eukaryota</taxon>
        <taxon>Fungi</taxon>
        <taxon>Dikarya</taxon>
        <taxon>Ascomycota</taxon>
        <taxon>Pezizomycotina</taxon>
        <taxon>Sordariomycetes</taxon>
        <taxon>Sordariomycetidae</taxon>
        <taxon>Sordariales</taxon>
        <taxon>Lasiosphaeriaceae</taxon>
        <taxon>Apodospora</taxon>
    </lineage>
</organism>
<reference evidence="1" key="1">
    <citation type="journal article" date="2023" name="Mol. Phylogenet. Evol.">
        <title>Genome-scale phylogeny and comparative genomics of the fungal order Sordariales.</title>
        <authorList>
            <person name="Hensen N."/>
            <person name="Bonometti L."/>
            <person name="Westerberg I."/>
            <person name="Brannstrom I.O."/>
            <person name="Guillou S."/>
            <person name="Cros-Aarteil S."/>
            <person name="Calhoun S."/>
            <person name="Haridas S."/>
            <person name="Kuo A."/>
            <person name="Mondo S."/>
            <person name="Pangilinan J."/>
            <person name="Riley R."/>
            <person name="LaButti K."/>
            <person name="Andreopoulos B."/>
            <person name="Lipzen A."/>
            <person name="Chen C."/>
            <person name="Yan M."/>
            <person name="Daum C."/>
            <person name="Ng V."/>
            <person name="Clum A."/>
            <person name="Steindorff A."/>
            <person name="Ohm R.A."/>
            <person name="Martin F."/>
            <person name="Silar P."/>
            <person name="Natvig D.O."/>
            <person name="Lalanne C."/>
            <person name="Gautier V."/>
            <person name="Ament-Velasquez S.L."/>
            <person name="Kruys A."/>
            <person name="Hutchinson M.I."/>
            <person name="Powell A.J."/>
            <person name="Barry K."/>
            <person name="Miller A.N."/>
            <person name="Grigoriev I.V."/>
            <person name="Debuchy R."/>
            <person name="Gladieux P."/>
            <person name="Hiltunen Thoren M."/>
            <person name="Johannesson H."/>
        </authorList>
    </citation>
    <scope>NUCLEOTIDE SEQUENCE</scope>
    <source>
        <strain evidence="1">CBS 118394</strain>
    </source>
</reference>
<dbReference type="EMBL" id="JAUEDM010000009">
    <property type="protein sequence ID" value="KAK3312355.1"/>
    <property type="molecule type" value="Genomic_DNA"/>
</dbReference>